<keyword evidence="4" id="KW-1185">Reference proteome</keyword>
<dbReference type="GeneID" id="70249508"/>
<dbReference type="PANTHER" id="PTHR38886">
    <property type="entry name" value="SESA DOMAIN-CONTAINING PROTEIN"/>
    <property type="match status" value="1"/>
</dbReference>
<evidence type="ECO:0000259" key="2">
    <source>
        <dbReference type="Pfam" id="PF17107"/>
    </source>
</evidence>
<comment type="caution">
    <text evidence="3">The sequence shown here is derived from an EMBL/GenBank/DDBJ whole genome shotgun (WGS) entry which is preliminary data.</text>
</comment>
<dbReference type="AlphaFoldDB" id="A0AAD4KCW2"/>
<accession>A0AAD4KCW2</accession>
<evidence type="ECO:0000313" key="3">
    <source>
        <dbReference type="EMBL" id="KAH8688883.1"/>
    </source>
</evidence>
<evidence type="ECO:0000256" key="1">
    <source>
        <dbReference type="SAM" id="SignalP"/>
    </source>
</evidence>
<feature type="signal peptide" evidence="1">
    <location>
        <begin position="1"/>
        <end position="23"/>
    </location>
</feature>
<proteinExistence type="predicted"/>
<feature type="chain" id="PRO_5042001991" description="NACHT-NTPase and P-loop NTPases N-terminal domain-containing protein" evidence="1">
    <location>
        <begin position="24"/>
        <end position="627"/>
    </location>
</feature>
<dbReference type="Pfam" id="PF17107">
    <property type="entry name" value="SesA"/>
    <property type="match status" value="1"/>
</dbReference>
<gene>
    <name evidence="3" type="ORF">BGW36DRAFT_412822</name>
</gene>
<organism evidence="3 4">
    <name type="scientific">Talaromyces proteolyticus</name>
    <dbReference type="NCBI Taxonomy" id="1131652"/>
    <lineage>
        <taxon>Eukaryota</taxon>
        <taxon>Fungi</taxon>
        <taxon>Dikarya</taxon>
        <taxon>Ascomycota</taxon>
        <taxon>Pezizomycotina</taxon>
        <taxon>Eurotiomycetes</taxon>
        <taxon>Eurotiomycetidae</taxon>
        <taxon>Eurotiales</taxon>
        <taxon>Trichocomaceae</taxon>
        <taxon>Talaromyces</taxon>
        <taxon>Talaromyces sect. Bacilispori</taxon>
    </lineage>
</organism>
<keyword evidence="1" id="KW-0732">Signal</keyword>
<dbReference type="EMBL" id="JAJTJA010000017">
    <property type="protein sequence ID" value="KAH8688883.1"/>
    <property type="molecule type" value="Genomic_DNA"/>
</dbReference>
<feature type="domain" description="NACHT-NTPase and P-loop NTPases N-terminal" evidence="2">
    <location>
        <begin position="28"/>
        <end position="119"/>
    </location>
</feature>
<dbReference type="PANTHER" id="PTHR38886:SF1">
    <property type="entry name" value="NACHT-NTPASE AND P-LOOP NTPASES N-TERMINAL DOMAIN-CONTAINING PROTEIN"/>
    <property type="match status" value="1"/>
</dbReference>
<protein>
    <recommendedName>
        <fullName evidence="2">NACHT-NTPase and P-loop NTPases N-terminal domain-containing protein</fullName>
    </recommendedName>
</protein>
<evidence type="ECO:0000313" key="4">
    <source>
        <dbReference type="Proteomes" id="UP001201262"/>
    </source>
</evidence>
<sequence length="627" mass="70755">MAFQISIGDILMLCNLAWSISQAFTSGRKSAPAEFQEVQNQLNSLSHALDSLKSLSPQHSREDNADSGNSITPILQNCRFTLEHLETLVSKYMVIEDQGDAGESQKKRWREEIRKNWKKVRWTREGGDLARLQHNLGVHINSLNLMIAVMNSETNQRIGHHVEDAHRMLREIYIWFTSNLNGRTMSFHKFSPEPQEKPLELTFSLHPENPETYDTVPICDNASFNPEWLETSNKPVFKCNCQLRRTMYGDIHDGELAQYFLSPMSLIVCLNGDPKSWKIWLSSSRTSRLTSLILRNITPSKLAAFENTISELATIAASSAIHRAMGSLMVFPSINPYTHLPVISVLNMLCRSDTHRLYKSIGNVKMTANGHSYSTGPIETVQLVHYRNLTGEGGWLFSETAGVILNTSSNMQNMDLVEDDISEFTLIVDDHTDITRGENASHVLISRTDCISRTKDGRDNMVKRVYVEIELLDGDSTYLVQQLRHLQEGLLLLKVQQIQRYEKPIFELTLTALGRGLGLLMVYDYHLPDATLKLVINLKTKDYRLLFSNASRSICLSIEMSLKLLQQTAGTSDLYLPIDNLCWVAESNLDGAHVYQQRSISSLTCADTHNIPFPATAYIDVTVGGEG</sequence>
<dbReference type="Proteomes" id="UP001201262">
    <property type="component" value="Unassembled WGS sequence"/>
</dbReference>
<dbReference type="InterPro" id="IPR031352">
    <property type="entry name" value="SesA"/>
</dbReference>
<name>A0AAD4KCW2_9EURO</name>
<reference evidence="3" key="1">
    <citation type="submission" date="2021-12" db="EMBL/GenBank/DDBJ databases">
        <title>Convergent genome expansion in fungi linked to evolution of root-endophyte symbiosis.</title>
        <authorList>
            <consortium name="DOE Joint Genome Institute"/>
            <person name="Ke Y.-H."/>
            <person name="Bonito G."/>
            <person name="Liao H.-L."/>
            <person name="Looney B."/>
            <person name="Rojas-Flechas A."/>
            <person name="Nash J."/>
            <person name="Hameed K."/>
            <person name="Schadt C."/>
            <person name="Martin F."/>
            <person name="Crous P.W."/>
            <person name="Miettinen O."/>
            <person name="Magnuson J.K."/>
            <person name="Labbe J."/>
            <person name="Jacobson D."/>
            <person name="Doktycz M.J."/>
            <person name="Veneault-Fourrey C."/>
            <person name="Kuo A."/>
            <person name="Mondo S."/>
            <person name="Calhoun S."/>
            <person name="Riley R."/>
            <person name="Ohm R."/>
            <person name="LaButti K."/>
            <person name="Andreopoulos B."/>
            <person name="Pangilinan J."/>
            <person name="Nolan M."/>
            <person name="Tritt A."/>
            <person name="Clum A."/>
            <person name="Lipzen A."/>
            <person name="Daum C."/>
            <person name="Barry K."/>
            <person name="Grigoriev I.V."/>
            <person name="Vilgalys R."/>
        </authorList>
    </citation>
    <scope>NUCLEOTIDE SEQUENCE</scope>
    <source>
        <strain evidence="3">PMI_201</strain>
    </source>
</reference>
<dbReference type="RefSeq" id="XP_046065355.1">
    <property type="nucleotide sequence ID" value="XM_046219221.1"/>
</dbReference>